<dbReference type="RefSeq" id="WP_279364569.1">
    <property type="nucleotide sequence ID" value="NZ_JAMWGC010000009.1"/>
</dbReference>
<accession>A0A9X4PEJ7</accession>
<organism evidence="1 2">
    <name type="scientific">Lactococcus formosensis</name>
    <dbReference type="NCBI Taxonomy" id="1281486"/>
    <lineage>
        <taxon>Bacteria</taxon>
        <taxon>Bacillati</taxon>
        <taxon>Bacillota</taxon>
        <taxon>Bacilli</taxon>
        <taxon>Lactobacillales</taxon>
        <taxon>Streptococcaceae</taxon>
        <taxon>Lactococcus</taxon>
    </lineage>
</organism>
<reference evidence="1" key="1">
    <citation type="submission" date="2022-06" db="EMBL/GenBank/DDBJ databases">
        <title>Lactococcus from bovine mastitis in China.</title>
        <authorList>
            <person name="Lin Y."/>
            <person name="Han B."/>
        </authorList>
    </citation>
    <scope>NUCLEOTIDE SEQUENCE</scope>
    <source>
        <strain evidence="1">Hebei-B-39</strain>
    </source>
</reference>
<evidence type="ECO:0000313" key="2">
    <source>
        <dbReference type="Proteomes" id="UP001153203"/>
    </source>
</evidence>
<gene>
    <name evidence="1" type="ORF">NF708_10285</name>
</gene>
<proteinExistence type="predicted"/>
<sequence>MSKEQQNKLIIPAKVASIFEGLEFDWRDLMFGDYDLDDLSQKEIRLLVKHFGGDEEDFRIYFTEKFMKYFLIYKASKELGLDLVEYEG</sequence>
<comment type="caution">
    <text evidence="1">The sequence shown here is derived from an EMBL/GenBank/DDBJ whole genome shotgun (WGS) entry which is preliminary data.</text>
</comment>
<protein>
    <submittedName>
        <fullName evidence="1">Uncharacterized protein</fullName>
    </submittedName>
</protein>
<evidence type="ECO:0000313" key="1">
    <source>
        <dbReference type="EMBL" id="MDG6194371.1"/>
    </source>
</evidence>
<name>A0A9X4PEJ7_9LACT</name>
<dbReference type="Proteomes" id="UP001153203">
    <property type="component" value="Unassembled WGS sequence"/>
</dbReference>
<dbReference type="AlphaFoldDB" id="A0A9X4PEJ7"/>
<dbReference type="EMBL" id="JAMWGI010000008">
    <property type="protein sequence ID" value="MDG6194371.1"/>
    <property type="molecule type" value="Genomic_DNA"/>
</dbReference>